<evidence type="ECO:0000313" key="4">
    <source>
        <dbReference type="EMBL" id="KGD72071.1"/>
    </source>
</evidence>
<dbReference type="AlphaFoldDB" id="A0A095T587"/>
<name>A0A095T587_9GAMM</name>
<dbReference type="PANTHER" id="PTHR30466">
    <property type="entry name" value="FLAVIN REDUCTASE"/>
    <property type="match status" value="1"/>
</dbReference>
<dbReference type="SUPFAM" id="SSF50475">
    <property type="entry name" value="FMN-binding split barrel"/>
    <property type="match status" value="1"/>
</dbReference>
<organism evidence="4 5">
    <name type="scientific">Tatumella morbirosei</name>
    <dbReference type="NCBI Taxonomy" id="642227"/>
    <lineage>
        <taxon>Bacteria</taxon>
        <taxon>Pseudomonadati</taxon>
        <taxon>Pseudomonadota</taxon>
        <taxon>Gammaproteobacteria</taxon>
        <taxon>Enterobacterales</taxon>
        <taxon>Erwiniaceae</taxon>
        <taxon>Tatumella</taxon>
    </lineage>
</organism>
<dbReference type="PANTHER" id="PTHR30466:SF11">
    <property type="entry name" value="FLAVIN-DEPENDENT MONOOXYGENASE, REDUCTASE SUBUNIT HSAB"/>
    <property type="match status" value="1"/>
</dbReference>
<dbReference type="RefSeq" id="WP_038021301.1">
    <property type="nucleotide sequence ID" value="NZ_JPKR02000003.1"/>
</dbReference>
<dbReference type="OrthoDB" id="9792858at2"/>
<accession>A0A095T587</accession>
<dbReference type="SMART" id="SM00903">
    <property type="entry name" value="Flavin_Reduct"/>
    <property type="match status" value="1"/>
</dbReference>
<dbReference type="InterPro" id="IPR012349">
    <property type="entry name" value="Split_barrel_FMN-bd"/>
</dbReference>
<comment type="caution">
    <text evidence="4">The sequence shown here is derived from an EMBL/GenBank/DDBJ whole genome shotgun (WGS) entry which is preliminary data.</text>
</comment>
<comment type="similarity">
    <text evidence="1">Belongs to the non-flavoprotein flavin reductase family.</text>
</comment>
<gene>
    <name evidence="4" type="ORF">HA49_14910</name>
</gene>
<dbReference type="GO" id="GO:0042602">
    <property type="term" value="F:riboflavin reductase (NADPH) activity"/>
    <property type="evidence" value="ECO:0007669"/>
    <property type="project" value="TreeGrafter"/>
</dbReference>
<evidence type="ECO:0000256" key="1">
    <source>
        <dbReference type="ARBA" id="ARBA00008898"/>
    </source>
</evidence>
<dbReference type="Proteomes" id="UP000029577">
    <property type="component" value="Unassembled WGS sequence"/>
</dbReference>
<evidence type="ECO:0000256" key="2">
    <source>
        <dbReference type="ARBA" id="ARBA00023002"/>
    </source>
</evidence>
<dbReference type="Pfam" id="PF01613">
    <property type="entry name" value="Flavin_Reduct"/>
    <property type="match status" value="1"/>
</dbReference>
<dbReference type="InterPro" id="IPR050268">
    <property type="entry name" value="NADH-dep_flavin_reductase"/>
</dbReference>
<feature type="domain" description="Flavin reductase like" evidence="3">
    <location>
        <begin position="13"/>
        <end position="156"/>
    </location>
</feature>
<proteinExistence type="inferred from homology"/>
<dbReference type="EMBL" id="JPKR02000003">
    <property type="protein sequence ID" value="KGD72071.1"/>
    <property type="molecule type" value="Genomic_DNA"/>
</dbReference>
<sequence length="313" mass="34683">MDADKRRLLRDAFGAFMTGVTVVTTNDAQGQPIGFTANSFSSVSLDPALLLVSIDKRSANFENFTQCPHFAINILAEQQKDASNIFSQKMDDRFSRVQWRKGEFNTPLLNDSSAWFECAMHQVVDAGDHAILIGKVEQFDSCGTPGLGYYRGGYFTPYQNAESLITGPNVVVTALIESAGHALVVRKEQGYGLPTQTVNNSSVSETLKQIFSKLSIDANPGFIYSVWEDRQKKQQHIVFLCAQPTDSTLAEIPQGEWVDIESLTKLSMPDGALKSLVERFIRENAVGNYGIYYGDEAKGSVRHFFNQSPQEVV</sequence>
<dbReference type="eggNOG" id="COG1853">
    <property type="taxonomic scope" value="Bacteria"/>
</dbReference>
<dbReference type="Gene3D" id="3.90.79.10">
    <property type="entry name" value="Nucleoside Triphosphate Pyrophosphohydrolase"/>
    <property type="match status" value="1"/>
</dbReference>
<protein>
    <submittedName>
        <fullName evidence="4">Flavin reductase</fullName>
    </submittedName>
</protein>
<dbReference type="STRING" id="642227.HA49_14910"/>
<reference evidence="4" key="1">
    <citation type="submission" date="2014-12" db="EMBL/GenBank/DDBJ databases">
        <title>The draft genome of the Tatumella morbirosei type strain, LMG23360T isolated from pineapple rot.</title>
        <authorList>
            <person name="Smits T.H."/>
            <person name="Palmer M."/>
            <person name="Venter S.N."/>
            <person name="Duffy B."/>
            <person name="Steenkamp E.T."/>
            <person name="Chan W.Y."/>
            <person name="Coutinho T.A."/>
            <person name="Coetzee M.P."/>
            <person name="De Maayer P."/>
        </authorList>
    </citation>
    <scope>NUCLEOTIDE SEQUENCE [LARGE SCALE GENOMIC DNA]</scope>
    <source>
        <strain evidence="4">LMG 23360</strain>
    </source>
</reference>
<dbReference type="Gene3D" id="2.30.110.10">
    <property type="entry name" value="Electron Transport, Fmn-binding Protein, Chain A"/>
    <property type="match status" value="1"/>
</dbReference>
<dbReference type="GO" id="GO:0010181">
    <property type="term" value="F:FMN binding"/>
    <property type="evidence" value="ECO:0007669"/>
    <property type="project" value="InterPro"/>
</dbReference>
<evidence type="ECO:0000313" key="5">
    <source>
        <dbReference type="Proteomes" id="UP000029577"/>
    </source>
</evidence>
<dbReference type="InterPro" id="IPR002563">
    <property type="entry name" value="Flavin_Rdtase-like_dom"/>
</dbReference>
<keyword evidence="5" id="KW-1185">Reference proteome</keyword>
<evidence type="ECO:0000259" key="3">
    <source>
        <dbReference type="SMART" id="SM00903"/>
    </source>
</evidence>
<keyword evidence="2" id="KW-0560">Oxidoreductase</keyword>